<protein>
    <recommendedName>
        <fullName evidence="3">Nuclease-related domain-containing protein</fullName>
    </recommendedName>
</protein>
<evidence type="ECO:0008006" key="3">
    <source>
        <dbReference type="Google" id="ProtNLM"/>
    </source>
</evidence>
<dbReference type="Proteomes" id="UP000184280">
    <property type="component" value="Unassembled WGS sequence"/>
</dbReference>
<dbReference type="OrthoDB" id="7060647at2"/>
<evidence type="ECO:0000313" key="1">
    <source>
        <dbReference type="EMBL" id="SHM28139.1"/>
    </source>
</evidence>
<gene>
    <name evidence="1" type="ORF">SAMN04488494_1586</name>
</gene>
<organism evidence="1 2">
    <name type="scientific">Xylanibacter ruminicola</name>
    <name type="common">Prevotella ruminicola</name>
    <dbReference type="NCBI Taxonomy" id="839"/>
    <lineage>
        <taxon>Bacteria</taxon>
        <taxon>Pseudomonadati</taxon>
        <taxon>Bacteroidota</taxon>
        <taxon>Bacteroidia</taxon>
        <taxon>Bacteroidales</taxon>
        <taxon>Prevotellaceae</taxon>
        <taxon>Xylanibacter</taxon>
    </lineage>
</organism>
<accession>A0A1M7HI59</accession>
<sequence>MSNVENSNTVLDKINARTKELQELLSTINRKTAIPVFLILGYASLMSSYKFDHLVSRVKQIAYVIRLLLNSDGHCEICNEEVDAITDILNEIQKLYWNIHDDGSELKKDTLTSSQKKILVAQSCYASNYYNTELLYQEQEIDRIRSIFSPFDKIIVENEGCSVEQLIIFYIETNKLIFEKADIGINMLLHSNQPIQHSISFIGEDLSNFYLSMSLYEKFLISAQDYKMTEKSLAEKLLKKFSLSVEGLLNEEKPIYYCQNDNPLLKRPLIELCDGKYMLLYNIQLITAIYHYLENVSYIKQESLSRSKKNAIENKTYKLFSTIDKSGMLFKNYAIEPHGKEKDLLFIAQDIALIIECKSNKQIEYSRNTDKAYETISRHYNVSIQKAYEQALEVATALHEGGKIDIFEKDSDKKINSFEASSIKETHIIIVSQERYSLIQNNPSLLLHSNSNLMPTCFCIDDLETILLTLCRFRNPLKEFCEYLIIKEQISSRILSYDELDFAAKFICEKDIIKECLGDNHIYRPEGNESDFFDILYNEFNIGFDNELPILGKHVITENGLQVFKIGKRIGMNFTSEEESACMFFIQNNHQETMEEPS</sequence>
<dbReference type="RefSeq" id="WP_073044308.1">
    <property type="nucleotide sequence ID" value="NZ_FRCJ01000003.1"/>
</dbReference>
<dbReference type="EMBL" id="FRCJ01000003">
    <property type="protein sequence ID" value="SHM28139.1"/>
    <property type="molecule type" value="Genomic_DNA"/>
</dbReference>
<name>A0A1M7HI59_XYLRU</name>
<dbReference type="AlphaFoldDB" id="A0A1M7HI59"/>
<evidence type="ECO:0000313" key="2">
    <source>
        <dbReference type="Proteomes" id="UP000184280"/>
    </source>
</evidence>
<reference evidence="1 2" key="1">
    <citation type="submission" date="2016-11" db="EMBL/GenBank/DDBJ databases">
        <authorList>
            <person name="Jaros S."/>
            <person name="Januszkiewicz K."/>
            <person name="Wedrychowicz H."/>
        </authorList>
    </citation>
    <scope>NUCLEOTIDE SEQUENCE [LARGE SCALE GENOMIC DNA]</scope>
    <source>
        <strain evidence="1 2">BPI-34</strain>
    </source>
</reference>
<proteinExistence type="predicted"/>